<dbReference type="InterPro" id="IPR021027">
    <property type="entry name" value="Transposase_put_HTH"/>
</dbReference>
<evidence type="ECO:0000313" key="2">
    <source>
        <dbReference type="EMBL" id="EOT28947.1"/>
    </source>
</evidence>
<dbReference type="Proteomes" id="UP000014136">
    <property type="component" value="Unassembled WGS sequence"/>
</dbReference>
<accession>S0NXT0</accession>
<organism evidence="2 3">
    <name type="scientific">Enterococcus saccharolyticus subsp. saccharolyticus ATCC 43076</name>
    <dbReference type="NCBI Taxonomy" id="1139996"/>
    <lineage>
        <taxon>Bacteria</taxon>
        <taxon>Bacillati</taxon>
        <taxon>Bacillota</taxon>
        <taxon>Bacilli</taxon>
        <taxon>Lactobacillales</taxon>
        <taxon>Enterococcaceae</taxon>
        <taxon>Enterococcus</taxon>
    </lineage>
</organism>
<dbReference type="HOGENOM" id="CLU_032903_4_6_9"/>
<evidence type="ECO:0000313" key="3">
    <source>
        <dbReference type="Proteomes" id="UP000014136"/>
    </source>
</evidence>
<dbReference type="Pfam" id="PF12323">
    <property type="entry name" value="HTH_OrfB_IS605"/>
    <property type="match status" value="1"/>
</dbReference>
<dbReference type="AlphaFoldDB" id="S0NXT0"/>
<protein>
    <recommendedName>
        <fullName evidence="1">Transposase putative helix-turn-helix domain-containing protein</fullName>
    </recommendedName>
</protein>
<dbReference type="eggNOG" id="COG0675">
    <property type="taxonomic scope" value="Bacteria"/>
</dbReference>
<gene>
    <name evidence="2" type="ORF">OMQ_01469</name>
</gene>
<comment type="caution">
    <text evidence="2">The sequence shown here is derived from an EMBL/GenBank/DDBJ whole genome shotgun (WGS) entry which is preliminary data.</text>
</comment>
<dbReference type="EMBL" id="AHYT01000005">
    <property type="protein sequence ID" value="EOT28947.1"/>
    <property type="molecule type" value="Genomic_DNA"/>
</dbReference>
<dbReference type="STRING" id="41997.RV16_GL001717"/>
<keyword evidence="3" id="KW-1185">Reference proteome</keyword>
<name>S0NXT0_9ENTE</name>
<proteinExistence type="predicted"/>
<evidence type="ECO:0000259" key="1">
    <source>
        <dbReference type="Pfam" id="PF12323"/>
    </source>
</evidence>
<sequence>MLQHKAYKFRIYPNQEQELLIVKTIGCVRFVYNYFLNLWNHEYTTTGKGLSYHSCSAMLPQMKRNPETRWLKEVDSIAIQSSLKNLSDSFSRFFKKQNGRPQFKSKKILSKAIPQKI</sequence>
<feature type="domain" description="Transposase putative helix-turn-helix" evidence="1">
    <location>
        <begin position="1"/>
        <end position="48"/>
    </location>
</feature>
<reference evidence="2 3" key="1">
    <citation type="submission" date="2013-03" db="EMBL/GenBank/DDBJ databases">
        <title>The Genome Sequence of Enterococcus saccharolyticus ATCC_43076 (Illumina only assembly).</title>
        <authorList>
            <consortium name="The Broad Institute Genomics Platform"/>
            <consortium name="The Broad Institute Genome Sequencing Center for Infectious Disease"/>
            <person name="Earl A."/>
            <person name="Russ C."/>
            <person name="Gilmore M."/>
            <person name="Surin D."/>
            <person name="Walker B."/>
            <person name="Young S."/>
            <person name="Zeng Q."/>
            <person name="Gargeya S."/>
            <person name="Fitzgerald M."/>
            <person name="Haas B."/>
            <person name="Abouelleil A."/>
            <person name="Allen A.W."/>
            <person name="Alvarado L."/>
            <person name="Arachchi H.M."/>
            <person name="Berlin A.M."/>
            <person name="Chapman S.B."/>
            <person name="Gainer-Dewar J."/>
            <person name="Goldberg J."/>
            <person name="Griggs A."/>
            <person name="Gujja S."/>
            <person name="Hansen M."/>
            <person name="Howarth C."/>
            <person name="Imamovic A."/>
            <person name="Ireland A."/>
            <person name="Larimer J."/>
            <person name="McCowan C."/>
            <person name="Murphy C."/>
            <person name="Pearson M."/>
            <person name="Poon T.W."/>
            <person name="Priest M."/>
            <person name="Roberts A."/>
            <person name="Saif S."/>
            <person name="Shea T."/>
            <person name="Sisk P."/>
            <person name="Sykes S."/>
            <person name="Wortman J."/>
            <person name="Nusbaum C."/>
            <person name="Birren B."/>
        </authorList>
    </citation>
    <scope>NUCLEOTIDE SEQUENCE [LARGE SCALE GENOMIC DNA]</scope>
    <source>
        <strain evidence="2 3">ATCC 43076</strain>
    </source>
</reference>
<dbReference type="PATRIC" id="fig|1139996.3.peg.1451"/>